<feature type="domain" description="3-hydroxyisobutyrate dehydrogenase-like NAD-binding" evidence="6">
    <location>
        <begin position="162"/>
        <end position="282"/>
    </location>
</feature>
<feature type="active site" evidence="4">
    <location>
        <position position="168"/>
    </location>
</feature>
<evidence type="ECO:0000259" key="6">
    <source>
        <dbReference type="Pfam" id="PF14833"/>
    </source>
</evidence>
<evidence type="ECO:0000256" key="1">
    <source>
        <dbReference type="ARBA" id="ARBA00009080"/>
    </source>
</evidence>
<proteinExistence type="inferred from homology"/>
<dbReference type="Gene3D" id="3.40.50.720">
    <property type="entry name" value="NAD(P)-binding Rossmann-like Domain"/>
    <property type="match status" value="1"/>
</dbReference>
<dbReference type="InterPro" id="IPR015815">
    <property type="entry name" value="HIBADH-related"/>
</dbReference>
<keyword evidence="3" id="KW-0520">NAD</keyword>
<dbReference type="InterPro" id="IPR029154">
    <property type="entry name" value="HIBADH-like_NADP-bd"/>
</dbReference>
<evidence type="ECO:0000313" key="7">
    <source>
        <dbReference type="EMBL" id="PWW23964.1"/>
    </source>
</evidence>
<comment type="similarity">
    <text evidence="1">Belongs to the HIBADH-related family.</text>
</comment>
<evidence type="ECO:0000256" key="3">
    <source>
        <dbReference type="ARBA" id="ARBA00023027"/>
    </source>
</evidence>
<dbReference type="InterPro" id="IPR051265">
    <property type="entry name" value="HIBADH-related_NP60_sf"/>
</dbReference>
<dbReference type="Pfam" id="PF03446">
    <property type="entry name" value="NAD_binding_2"/>
    <property type="match status" value="1"/>
</dbReference>
<organism evidence="7 8">
    <name type="scientific">Geodermatophilus normandii</name>
    <dbReference type="NCBI Taxonomy" id="1137989"/>
    <lineage>
        <taxon>Bacteria</taxon>
        <taxon>Bacillati</taxon>
        <taxon>Actinomycetota</taxon>
        <taxon>Actinomycetes</taxon>
        <taxon>Geodermatophilales</taxon>
        <taxon>Geodermatophilaceae</taxon>
        <taxon>Geodermatophilus</taxon>
    </lineage>
</organism>
<dbReference type="EMBL" id="QGTX01000001">
    <property type="protein sequence ID" value="PWW23964.1"/>
    <property type="molecule type" value="Genomic_DNA"/>
</dbReference>
<dbReference type="SUPFAM" id="SSF51735">
    <property type="entry name" value="NAD(P)-binding Rossmann-fold domains"/>
    <property type="match status" value="1"/>
</dbReference>
<evidence type="ECO:0000256" key="2">
    <source>
        <dbReference type="ARBA" id="ARBA00023002"/>
    </source>
</evidence>
<dbReference type="PIRSF" id="PIRSF000103">
    <property type="entry name" value="HIBADH"/>
    <property type="match status" value="1"/>
</dbReference>
<dbReference type="SUPFAM" id="SSF48179">
    <property type="entry name" value="6-phosphogluconate dehydrogenase C-terminal domain-like"/>
    <property type="match status" value="1"/>
</dbReference>
<evidence type="ECO:0000259" key="5">
    <source>
        <dbReference type="Pfam" id="PF03446"/>
    </source>
</evidence>
<dbReference type="GO" id="GO:0051287">
    <property type="term" value="F:NAD binding"/>
    <property type="evidence" value="ECO:0007669"/>
    <property type="project" value="InterPro"/>
</dbReference>
<dbReference type="AlphaFoldDB" id="A0A317QM26"/>
<dbReference type="InterPro" id="IPR006115">
    <property type="entry name" value="6PGDH_NADP-bd"/>
</dbReference>
<comment type="caution">
    <text evidence="7">The sequence shown here is derived from an EMBL/GenBank/DDBJ whole genome shotgun (WGS) entry which is preliminary data.</text>
</comment>
<dbReference type="Gene3D" id="1.10.1040.10">
    <property type="entry name" value="N-(1-d-carboxylethyl)-l-norvaline Dehydrogenase, domain 2"/>
    <property type="match status" value="1"/>
</dbReference>
<dbReference type="InterPro" id="IPR036291">
    <property type="entry name" value="NAD(P)-bd_dom_sf"/>
</dbReference>
<dbReference type="InterPro" id="IPR008927">
    <property type="entry name" value="6-PGluconate_DH-like_C_sf"/>
</dbReference>
<dbReference type="OrthoDB" id="3185659at2"/>
<gene>
    <name evidence="7" type="ORF">JD79_03141</name>
</gene>
<dbReference type="GO" id="GO:0016491">
    <property type="term" value="F:oxidoreductase activity"/>
    <property type="evidence" value="ECO:0007669"/>
    <property type="project" value="UniProtKB-KW"/>
</dbReference>
<dbReference type="Proteomes" id="UP000246661">
    <property type="component" value="Unassembled WGS sequence"/>
</dbReference>
<name>A0A317QM26_9ACTN</name>
<dbReference type="RefSeq" id="WP_110006253.1">
    <property type="nucleotide sequence ID" value="NZ_QGTX01000001.1"/>
</dbReference>
<keyword evidence="8" id="KW-1185">Reference proteome</keyword>
<keyword evidence="2" id="KW-0560">Oxidoreductase</keyword>
<feature type="domain" description="6-phosphogluconate dehydrogenase NADP-binding" evidence="5">
    <location>
        <begin position="5"/>
        <end position="159"/>
    </location>
</feature>
<dbReference type="InterPro" id="IPR013328">
    <property type="entry name" value="6PGD_dom2"/>
</dbReference>
<reference evidence="8" key="1">
    <citation type="submission" date="2018-05" db="EMBL/GenBank/DDBJ databases">
        <authorList>
            <person name="Klenk H.-P."/>
            <person name="Huntemann M."/>
            <person name="Clum A."/>
            <person name="Pillay M."/>
            <person name="Palaniappan K."/>
            <person name="Varghese N."/>
            <person name="Mikhailova N."/>
            <person name="Stamatis D."/>
            <person name="Reddy T."/>
            <person name="Daum C."/>
            <person name="Shapiro N."/>
            <person name="Ivanova N."/>
            <person name="Kyrpides N."/>
            <person name="Woyke T."/>
        </authorList>
    </citation>
    <scope>NUCLEOTIDE SEQUENCE [LARGE SCALE GENOMIC DNA]</scope>
    <source>
        <strain evidence="8">DSM 45417</strain>
    </source>
</reference>
<dbReference type="PANTHER" id="PTHR43580">
    <property type="entry name" value="OXIDOREDUCTASE GLYR1-RELATED"/>
    <property type="match status" value="1"/>
</dbReference>
<dbReference type="PANTHER" id="PTHR43580:SF2">
    <property type="entry name" value="CYTOKINE-LIKE NUCLEAR FACTOR N-PAC"/>
    <property type="match status" value="1"/>
</dbReference>
<dbReference type="Pfam" id="PF14833">
    <property type="entry name" value="NAD_binding_11"/>
    <property type="match status" value="1"/>
</dbReference>
<sequence>MPGPTVAVLGTGTMGAGMVTALRRADLPVRAWNRDPAKAQALTGTGAEAFGSPAGAAEGADVVLTMLLDADAVVDVVRQAAPAAGTTWLQTSTVGVEGADRTVETARELALVLVDCPVLGTKEPAAKGALTLLASGPEDARERLAPVFDALGSKTLWLGEAGAGSRLKLACNSWLFMLTAGTAQAIALARALGQDPRSFLDAIEGGPVDSAYAHLKGALMLAGDYPPSFGLSGAAKDARLIRAALQAGGVSDRLTAAVLETMEAAADRVGDPSAVDMAAVVQGLEQGPGRRG</sequence>
<dbReference type="GO" id="GO:0050661">
    <property type="term" value="F:NADP binding"/>
    <property type="evidence" value="ECO:0007669"/>
    <property type="project" value="InterPro"/>
</dbReference>
<evidence type="ECO:0000256" key="4">
    <source>
        <dbReference type="PIRSR" id="PIRSR000103-1"/>
    </source>
</evidence>
<protein>
    <submittedName>
        <fullName evidence="7">3-hydroxyisobutyrate dehydrogenase</fullName>
    </submittedName>
</protein>
<evidence type="ECO:0000313" key="8">
    <source>
        <dbReference type="Proteomes" id="UP000246661"/>
    </source>
</evidence>
<accession>A0A317QM26</accession>